<comment type="caution">
    <text evidence="1">The sequence shown here is derived from an EMBL/GenBank/DDBJ whole genome shotgun (WGS) entry which is preliminary data.</text>
</comment>
<proteinExistence type="predicted"/>
<keyword evidence="2" id="KW-1185">Reference proteome</keyword>
<evidence type="ECO:0000313" key="2">
    <source>
        <dbReference type="Proteomes" id="UP001185984"/>
    </source>
</evidence>
<name>A0ABU3ZTR9_9SPHN</name>
<gene>
    <name evidence="1" type="ORF">O0R41_04800</name>
</gene>
<accession>A0ABU3ZTR9</accession>
<protein>
    <submittedName>
        <fullName evidence="1">Uncharacterized protein</fullName>
    </submittedName>
</protein>
<sequence>MRQSISIIIHDSHIGIWQDDPADNTFRVEIYGPLIRQMRERGWAIGRNDQVHRHYRCLSPDRRVGARGTLLCDIEISGRVVKVDFWSTTAKQENRNGRRYDFDKMARMSKLDRLRVELEFCRIIAWLEGIAPVEVKRRGGENLSPMERIQKGYADSWHSDKELGRPVCKYDYNRKSADGHLLQQGQAVWIPDSKGRMLRGQAFYNINSMWWVIAGGALFNKGCSDLYADAPCDLRTKRNARARRNRLEKELQTAVQRMDYRRAETLKTIIFGTEQTFMIWARDKRAYYRSQYAGYSTDTASAGRYTKAEAEAECRRVPHELEMVCPNGRHVSFDGRAAA</sequence>
<reference evidence="2" key="1">
    <citation type="journal article" date="2022" name="J Environ Chem Eng">
        <title>Biodegradation of petroleum oil using a constructed nonpathogenic and heavy metal-tolerant bacterial consortium isolated from marine sponges.</title>
        <authorList>
            <person name="Dechsakulwatana C."/>
            <person name="Rungsihiranrut A."/>
            <person name="Muangchinda C."/>
            <person name="Ningthoujam R."/>
            <person name="Klankeo P."/>
            <person name="Pinyakong O."/>
        </authorList>
    </citation>
    <scope>NUCLEOTIDE SEQUENCE [LARGE SCALE GENOMIC DNA]</scope>
    <source>
        <strain evidence="2">MO2-4</strain>
    </source>
</reference>
<dbReference type="RefSeq" id="WP_317515985.1">
    <property type="nucleotide sequence ID" value="NZ_JAPTHD010000001.1"/>
</dbReference>
<organism evidence="1 2">
    <name type="scientific">Sphingobium naphthae</name>
    <dbReference type="NCBI Taxonomy" id="1886786"/>
    <lineage>
        <taxon>Bacteria</taxon>
        <taxon>Pseudomonadati</taxon>
        <taxon>Pseudomonadota</taxon>
        <taxon>Alphaproteobacteria</taxon>
        <taxon>Sphingomonadales</taxon>
        <taxon>Sphingomonadaceae</taxon>
        <taxon>Sphingobium</taxon>
    </lineage>
</organism>
<dbReference type="EMBL" id="JAPTHD010000001">
    <property type="protein sequence ID" value="MDV5822914.1"/>
    <property type="molecule type" value="Genomic_DNA"/>
</dbReference>
<dbReference type="Proteomes" id="UP001185984">
    <property type="component" value="Unassembled WGS sequence"/>
</dbReference>
<evidence type="ECO:0000313" key="1">
    <source>
        <dbReference type="EMBL" id="MDV5822914.1"/>
    </source>
</evidence>